<organism evidence="2 3">
    <name type="scientific">Trifolium medium</name>
    <dbReference type="NCBI Taxonomy" id="97028"/>
    <lineage>
        <taxon>Eukaryota</taxon>
        <taxon>Viridiplantae</taxon>
        <taxon>Streptophyta</taxon>
        <taxon>Embryophyta</taxon>
        <taxon>Tracheophyta</taxon>
        <taxon>Spermatophyta</taxon>
        <taxon>Magnoliopsida</taxon>
        <taxon>eudicotyledons</taxon>
        <taxon>Gunneridae</taxon>
        <taxon>Pentapetalae</taxon>
        <taxon>rosids</taxon>
        <taxon>fabids</taxon>
        <taxon>Fabales</taxon>
        <taxon>Fabaceae</taxon>
        <taxon>Papilionoideae</taxon>
        <taxon>50 kb inversion clade</taxon>
        <taxon>NPAAA clade</taxon>
        <taxon>Hologalegina</taxon>
        <taxon>IRL clade</taxon>
        <taxon>Trifolieae</taxon>
        <taxon>Trifolium</taxon>
    </lineage>
</organism>
<dbReference type="NCBIfam" id="TIGR00756">
    <property type="entry name" value="PPR"/>
    <property type="match status" value="1"/>
</dbReference>
<keyword evidence="1" id="KW-0677">Repeat</keyword>
<dbReference type="AlphaFoldDB" id="A0A392R790"/>
<dbReference type="GO" id="GO:0003723">
    <property type="term" value="F:RNA binding"/>
    <property type="evidence" value="ECO:0007669"/>
    <property type="project" value="InterPro"/>
</dbReference>
<dbReference type="Proteomes" id="UP000265520">
    <property type="component" value="Unassembled WGS sequence"/>
</dbReference>
<dbReference type="PANTHER" id="PTHR47926">
    <property type="entry name" value="PENTATRICOPEPTIDE REPEAT-CONTAINING PROTEIN"/>
    <property type="match status" value="1"/>
</dbReference>
<dbReference type="Pfam" id="PF01535">
    <property type="entry name" value="PPR"/>
    <property type="match status" value="1"/>
</dbReference>
<dbReference type="GO" id="GO:0009451">
    <property type="term" value="P:RNA modification"/>
    <property type="evidence" value="ECO:0007669"/>
    <property type="project" value="InterPro"/>
</dbReference>
<keyword evidence="3" id="KW-1185">Reference proteome</keyword>
<evidence type="ECO:0000313" key="2">
    <source>
        <dbReference type="EMBL" id="MCI31952.1"/>
    </source>
</evidence>
<feature type="non-terminal residue" evidence="2">
    <location>
        <position position="65"/>
    </location>
</feature>
<evidence type="ECO:0000313" key="3">
    <source>
        <dbReference type="Proteomes" id="UP000265520"/>
    </source>
</evidence>
<proteinExistence type="predicted"/>
<comment type="caution">
    <text evidence="2">The sequence shown here is derived from an EMBL/GenBank/DDBJ whole genome shotgun (WGS) entry which is preliminary data.</text>
</comment>
<accession>A0A392R790</accession>
<dbReference type="InterPro" id="IPR046960">
    <property type="entry name" value="PPR_At4g14850-like_plant"/>
</dbReference>
<protein>
    <submittedName>
        <fullName evidence="2">Pentatricopeptide repeat-containing protein</fullName>
    </submittedName>
</protein>
<name>A0A392R790_9FABA</name>
<reference evidence="2 3" key="1">
    <citation type="journal article" date="2018" name="Front. Plant Sci.">
        <title>Red Clover (Trifolium pratense) and Zigzag Clover (T. medium) - A Picture of Genomic Similarities and Differences.</title>
        <authorList>
            <person name="Dluhosova J."/>
            <person name="Istvanek J."/>
            <person name="Nedelnik J."/>
            <person name="Repkova J."/>
        </authorList>
    </citation>
    <scope>NUCLEOTIDE SEQUENCE [LARGE SCALE GENOMIC DNA]</scope>
    <source>
        <strain evidence="3">cv. 10/8</strain>
        <tissue evidence="2">Leaf</tissue>
    </source>
</reference>
<evidence type="ECO:0000256" key="1">
    <source>
        <dbReference type="ARBA" id="ARBA00022737"/>
    </source>
</evidence>
<dbReference type="Gene3D" id="1.25.40.10">
    <property type="entry name" value="Tetratricopeptide repeat domain"/>
    <property type="match status" value="1"/>
</dbReference>
<dbReference type="EMBL" id="LXQA010191446">
    <property type="protein sequence ID" value="MCI31952.1"/>
    <property type="molecule type" value="Genomic_DNA"/>
</dbReference>
<dbReference type="InterPro" id="IPR002885">
    <property type="entry name" value="PPR_rpt"/>
</dbReference>
<dbReference type="InterPro" id="IPR011990">
    <property type="entry name" value="TPR-like_helical_dom_sf"/>
</dbReference>
<sequence length="65" mass="7110">MSSPTSSASSPHSLVSPFIPTLTFSSHSNTIIDMYVKCGLLQSARKVFDEMPHRDAVSWTELIVA</sequence>